<protein>
    <submittedName>
        <fullName evidence="1">Uncharacterized protein</fullName>
    </submittedName>
</protein>
<name>A0A6C0HFG9_9ZZZZ</name>
<dbReference type="AlphaFoldDB" id="A0A6C0HFG9"/>
<proteinExistence type="predicted"/>
<accession>A0A6C0HFG9</accession>
<evidence type="ECO:0000313" key="1">
    <source>
        <dbReference type="EMBL" id="QHT79361.1"/>
    </source>
</evidence>
<organism evidence="1">
    <name type="scientific">viral metagenome</name>
    <dbReference type="NCBI Taxonomy" id="1070528"/>
    <lineage>
        <taxon>unclassified sequences</taxon>
        <taxon>metagenomes</taxon>
        <taxon>organismal metagenomes</taxon>
    </lineage>
</organism>
<reference evidence="1" key="1">
    <citation type="journal article" date="2020" name="Nature">
        <title>Giant virus diversity and host interactions through global metagenomics.</title>
        <authorList>
            <person name="Schulz F."/>
            <person name="Roux S."/>
            <person name="Paez-Espino D."/>
            <person name="Jungbluth S."/>
            <person name="Walsh D.A."/>
            <person name="Denef V.J."/>
            <person name="McMahon K.D."/>
            <person name="Konstantinidis K.T."/>
            <person name="Eloe-Fadrosh E.A."/>
            <person name="Kyrpides N.C."/>
            <person name="Woyke T."/>
        </authorList>
    </citation>
    <scope>NUCLEOTIDE SEQUENCE</scope>
    <source>
        <strain evidence="1">GVMAG-M-3300023179-99</strain>
    </source>
</reference>
<dbReference type="EMBL" id="MN739948">
    <property type="protein sequence ID" value="QHT79361.1"/>
    <property type="molecule type" value="Genomic_DNA"/>
</dbReference>
<sequence length="61" mass="6849">MKYLLIGLFALALYMFMRREGFMPDSRGTHPCPGDHIPGGPKYIHTTSGDCKLSTDVHNPR</sequence>